<feature type="coiled-coil region" evidence="2">
    <location>
        <begin position="158"/>
        <end position="185"/>
    </location>
</feature>
<reference evidence="5 6" key="1">
    <citation type="submission" date="2024-09" db="EMBL/GenBank/DDBJ databases">
        <title>A chromosome-level genome assembly of Gray's grenadier anchovy, Coilia grayii.</title>
        <authorList>
            <person name="Fu Z."/>
        </authorList>
    </citation>
    <scope>NUCLEOTIDE SEQUENCE [LARGE SCALE GENOMIC DNA]</scope>
    <source>
        <strain evidence="5">G4</strain>
        <tissue evidence="5">Muscle</tissue>
    </source>
</reference>
<dbReference type="Gene3D" id="1.10.532.10">
    <property type="entry name" value="STAT transcription factor, N-terminal domain"/>
    <property type="match status" value="1"/>
</dbReference>
<dbReference type="InterPro" id="IPR013800">
    <property type="entry name" value="STAT_TF_alpha"/>
</dbReference>
<dbReference type="InterPro" id="IPR036535">
    <property type="entry name" value="STAT_N_sf"/>
</dbReference>
<dbReference type="InterPro" id="IPR001217">
    <property type="entry name" value="STAT"/>
</dbReference>
<protein>
    <recommendedName>
        <fullName evidence="4">STAT transcription factor protein interaction domain-containing protein</fullName>
    </recommendedName>
</protein>
<accession>A0ABD1KY63</accession>
<dbReference type="Gene3D" id="1.20.1050.20">
    <property type="entry name" value="STAT transcription factor, all-alpha domain"/>
    <property type="match status" value="1"/>
</dbReference>
<dbReference type="InterPro" id="IPR013799">
    <property type="entry name" value="STAT_TF_prot_interaction"/>
</dbReference>
<gene>
    <name evidence="5" type="ORF">ACEWY4_000977</name>
</gene>
<dbReference type="SUPFAM" id="SSF47655">
    <property type="entry name" value="STAT"/>
    <property type="match status" value="1"/>
</dbReference>
<organism evidence="5 6">
    <name type="scientific">Coilia grayii</name>
    <name type="common">Gray's grenadier anchovy</name>
    <dbReference type="NCBI Taxonomy" id="363190"/>
    <lineage>
        <taxon>Eukaryota</taxon>
        <taxon>Metazoa</taxon>
        <taxon>Chordata</taxon>
        <taxon>Craniata</taxon>
        <taxon>Vertebrata</taxon>
        <taxon>Euteleostomi</taxon>
        <taxon>Actinopterygii</taxon>
        <taxon>Neopterygii</taxon>
        <taxon>Teleostei</taxon>
        <taxon>Clupei</taxon>
        <taxon>Clupeiformes</taxon>
        <taxon>Clupeoidei</taxon>
        <taxon>Engraulidae</taxon>
        <taxon>Coilinae</taxon>
        <taxon>Coilia</taxon>
    </lineage>
</organism>
<evidence type="ECO:0000313" key="5">
    <source>
        <dbReference type="EMBL" id="KAL2104109.1"/>
    </source>
</evidence>
<feature type="region of interest" description="Disordered" evidence="3">
    <location>
        <begin position="123"/>
        <end position="154"/>
    </location>
</feature>
<dbReference type="SMART" id="SM00964">
    <property type="entry name" value="STAT_int"/>
    <property type="match status" value="1"/>
</dbReference>
<evidence type="ECO:0000256" key="2">
    <source>
        <dbReference type="SAM" id="Coils"/>
    </source>
</evidence>
<dbReference type="Proteomes" id="UP001591681">
    <property type="component" value="Unassembled WGS sequence"/>
</dbReference>
<evidence type="ECO:0000313" key="6">
    <source>
        <dbReference type="Proteomes" id="UP001591681"/>
    </source>
</evidence>
<name>A0ABD1KY63_9TELE</name>
<proteinExistence type="predicted"/>
<dbReference type="Pfam" id="PF02865">
    <property type="entry name" value="STAT_int"/>
    <property type="match status" value="1"/>
</dbReference>
<keyword evidence="6" id="KW-1185">Reference proteome</keyword>
<comment type="caution">
    <text evidence="5">The sequence shown here is derived from an EMBL/GenBank/DDBJ whole genome shotgun (WGS) entry which is preliminary data.</text>
</comment>
<evidence type="ECO:0000256" key="1">
    <source>
        <dbReference type="ARBA" id="ARBA00022999"/>
    </source>
</evidence>
<evidence type="ECO:0000256" key="3">
    <source>
        <dbReference type="SAM" id="MobiDB-lite"/>
    </source>
</evidence>
<dbReference type="InterPro" id="IPR015988">
    <property type="entry name" value="STAT_TF_CC"/>
</dbReference>
<feature type="domain" description="STAT transcription factor protein interaction" evidence="4">
    <location>
        <begin position="2"/>
        <end position="121"/>
    </location>
</feature>
<dbReference type="SUPFAM" id="SSF48092">
    <property type="entry name" value="Transcription factor STAT-4 N-domain"/>
    <property type="match status" value="1"/>
</dbReference>
<dbReference type="AlphaFoldDB" id="A0ABD1KY63"/>
<keyword evidence="2" id="KW-0175">Coiled coil</keyword>
<dbReference type="Pfam" id="PF01017">
    <property type="entry name" value="STAT_alpha"/>
    <property type="match status" value="1"/>
</dbReference>
<dbReference type="PANTHER" id="PTHR11801">
    <property type="entry name" value="SIGNAL TRANSDUCER AND ACTIVATOR OF TRANSCRIPTION"/>
    <property type="match status" value="1"/>
</dbReference>
<sequence>MAQWEQMKLLVQQLSNQVLNELYPALFPMDVRHYLAKWIEEQPWEGLDVDNLEQERQAQILRDQIVVLLMEQANQHQNVLERLRLQDFSRKMSMVVPMTLVQTVRDMLRKERQFLSMTASVIPHYHPTPSQGPSPSPRPSNGMPTPTRPEGTQDMDNLVLKVLEIRDYRQNMHQLQEEVNWERQNDSMPSPLQTSCEPDPKQLEKQKHIQTLEYKYRDFGKKRVQLLQETIGNLQECQKRLIQRTKDWRWEQHQATIGGPFDENLGPLQTW</sequence>
<dbReference type="EMBL" id="JBHFQA010000001">
    <property type="protein sequence ID" value="KAL2104109.1"/>
    <property type="molecule type" value="Genomic_DNA"/>
</dbReference>
<keyword evidence="1" id="KW-0727">SH2 domain</keyword>
<evidence type="ECO:0000259" key="4">
    <source>
        <dbReference type="SMART" id="SM00964"/>
    </source>
</evidence>